<evidence type="ECO:0000313" key="5">
    <source>
        <dbReference type="Proteomes" id="UP000094960"/>
    </source>
</evidence>
<dbReference type="InterPro" id="IPR001031">
    <property type="entry name" value="Thioesterase"/>
</dbReference>
<feature type="domain" description="Thioesterase TesA-like" evidence="3">
    <location>
        <begin position="25"/>
        <end position="246"/>
    </location>
</feature>
<keyword evidence="5" id="KW-1185">Reference proteome</keyword>
<dbReference type="InterPro" id="IPR029058">
    <property type="entry name" value="AB_hydrolase_fold"/>
</dbReference>
<accession>A0A1D7YF43</accession>
<dbReference type="PANTHER" id="PTHR11487">
    <property type="entry name" value="THIOESTERASE"/>
    <property type="match status" value="1"/>
</dbReference>
<dbReference type="InterPro" id="IPR012223">
    <property type="entry name" value="TEII"/>
</dbReference>
<dbReference type="SMART" id="SM00824">
    <property type="entry name" value="PKS_TE"/>
    <property type="match status" value="1"/>
</dbReference>
<dbReference type="PANTHER" id="PTHR11487:SF0">
    <property type="entry name" value="S-ACYL FATTY ACID SYNTHASE THIOESTERASE, MEDIUM CHAIN"/>
    <property type="match status" value="1"/>
</dbReference>
<evidence type="ECO:0000256" key="2">
    <source>
        <dbReference type="ARBA" id="ARBA00022801"/>
    </source>
</evidence>
<proteinExistence type="inferred from homology"/>
<dbReference type="GO" id="GO:0008610">
    <property type="term" value="P:lipid biosynthetic process"/>
    <property type="evidence" value="ECO:0007669"/>
    <property type="project" value="TreeGrafter"/>
</dbReference>
<dbReference type="Pfam" id="PF00975">
    <property type="entry name" value="Thioesterase"/>
    <property type="match status" value="1"/>
</dbReference>
<keyword evidence="2" id="KW-0378">Hydrolase</keyword>
<dbReference type="KEGG" id="spun:BFF78_27120"/>
<evidence type="ECO:0000313" key="4">
    <source>
        <dbReference type="EMBL" id="AOR34235.1"/>
    </source>
</evidence>
<sequence length="255" mass="27966">MVSTNEPGHWFRHYSRAGHAPSRIVCFPHAGGSAPFYLPLSARLHPDTEVLAVQYPGRLDRYREPLVDDLGLLADVIHESIGALDEKPTALFGHSMGALLAFEVARRMESDGTAQPLALFVSGRRAPTTSRLESLDLTDDELVAQLGRLGGTSPVLLEDREAIQPILRVMRNDYKAVQNYRYSSGPKLSCPIVALIGTEDSRVTVPEARMWESETNAEFALRTFGGGHFYLTDSFAEVADEIIGVLRNSAVTSQA</sequence>
<dbReference type="InterPro" id="IPR020802">
    <property type="entry name" value="TesA-like"/>
</dbReference>
<dbReference type="EMBL" id="CP017248">
    <property type="protein sequence ID" value="AOR34235.1"/>
    <property type="molecule type" value="Genomic_DNA"/>
</dbReference>
<dbReference type="SUPFAM" id="SSF53474">
    <property type="entry name" value="alpha/beta-Hydrolases"/>
    <property type="match status" value="1"/>
</dbReference>
<organism evidence="4 5">
    <name type="scientific">Streptomyces fodineus</name>
    <dbReference type="NCBI Taxonomy" id="1904616"/>
    <lineage>
        <taxon>Bacteria</taxon>
        <taxon>Bacillati</taxon>
        <taxon>Actinomycetota</taxon>
        <taxon>Actinomycetes</taxon>
        <taxon>Kitasatosporales</taxon>
        <taxon>Streptomycetaceae</taxon>
        <taxon>Streptomyces</taxon>
    </lineage>
</organism>
<protein>
    <recommendedName>
        <fullName evidence="3">Thioesterase TesA-like domain-containing protein</fullName>
    </recommendedName>
</protein>
<reference evidence="5" key="1">
    <citation type="submission" date="2016-09" db="EMBL/GenBank/DDBJ databases">
        <title>Streptomyces puniciscabiei strain:TW1S1 Genome sequencing and assembly.</title>
        <authorList>
            <person name="Kim M.-K."/>
            <person name="Kim S.B."/>
        </authorList>
    </citation>
    <scope>NUCLEOTIDE SEQUENCE [LARGE SCALE GENOMIC DNA]</scope>
    <source>
        <strain evidence="5">TW1S1</strain>
    </source>
</reference>
<dbReference type="AlphaFoldDB" id="A0A1D7YF43"/>
<dbReference type="GO" id="GO:0016787">
    <property type="term" value="F:hydrolase activity"/>
    <property type="evidence" value="ECO:0007669"/>
    <property type="project" value="UniProtKB-KW"/>
</dbReference>
<gene>
    <name evidence="4" type="ORF">BFF78_27120</name>
</gene>
<dbReference type="Gene3D" id="3.40.50.1820">
    <property type="entry name" value="alpha/beta hydrolase"/>
    <property type="match status" value="1"/>
</dbReference>
<evidence type="ECO:0000259" key="3">
    <source>
        <dbReference type="SMART" id="SM00824"/>
    </source>
</evidence>
<comment type="similarity">
    <text evidence="1">Belongs to the thioesterase family.</text>
</comment>
<name>A0A1D7YF43_9ACTN</name>
<evidence type="ECO:0000256" key="1">
    <source>
        <dbReference type="ARBA" id="ARBA00007169"/>
    </source>
</evidence>
<dbReference type="Proteomes" id="UP000094960">
    <property type="component" value="Chromosome"/>
</dbReference>